<evidence type="ECO:0000313" key="2">
    <source>
        <dbReference type="EMBL" id="MEP0867970.1"/>
    </source>
</evidence>
<feature type="transmembrane region" description="Helical" evidence="1">
    <location>
        <begin position="37"/>
        <end position="56"/>
    </location>
</feature>
<dbReference type="EMBL" id="JAMPKK010000099">
    <property type="protein sequence ID" value="MEP0867970.1"/>
    <property type="molecule type" value="Genomic_DNA"/>
</dbReference>
<reference evidence="2 3" key="1">
    <citation type="submission" date="2022-04" db="EMBL/GenBank/DDBJ databases">
        <title>Positive selection, recombination, and allopatry shape intraspecific diversity of widespread and dominant cyanobacteria.</title>
        <authorList>
            <person name="Wei J."/>
            <person name="Shu W."/>
            <person name="Hu C."/>
        </authorList>
    </citation>
    <scope>NUCLEOTIDE SEQUENCE [LARGE SCALE GENOMIC DNA]</scope>
    <source>
        <strain evidence="2 3">GB2-A5</strain>
    </source>
</reference>
<feature type="transmembrane region" description="Helical" evidence="1">
    <location>
        <begin position="6"/>
        <end position="25"/>
    </location>
</feature>
<gene>
    <name evidence="2" type="ORF">NDI37_26370</name>
</gene>
<comment type="caution">
    <text evidence="2">The sequence shown here is derived from an EMBL/GenBank/DDBJ whole genome shotgun (WGS) entry which is preliminary data.</text>
</comment>
<keyword evidence="1" id="KW-0812">Transmembrane</keyword>
<keyword evidence="1" id="KW-0472">Membrane</keyword>
<keyword evidence="3" id="KW-1185">Reference proteome</keyword>
<feature type="transmembrane region" description="Helical" evidence="1">
    <location>
        <begin position="68"/>
        <end position="85"/>
    </location>
</feature>
<proteinExistence type="predicted"/>
<evidence type="ECO:0000313" key="3">
    <source>
        <dbReference type="Proteomes" id="UP001442494"/>
    </source>
</evidence>
<dbReference type="RefSeq" id="WP_190420189.1">
    <property type="nucleotide sequence ID" value="NZ_JAMPKK010000099.1"/>
</dbReference>
<organism evidence="2 3">
    <name type="scientific">Funiculus sociatus GB2-A5</name>
    <dbReference type="NCBI Taxonomy" id="2933946"/>
    <lineage>
        <taxon>Bacteria</taxon>
        <taxon>Bacillati</taxon>
        <taxon>Cyanobacteriota</taxon>
        <taxon>Cyanophyceae</taxon>
        <taxon>Coleofasciculales</taxon>
        <taxon>Coleofasciculaceae</taxon>
        <taxon>Funiculus</taxon>
    </lineage>
</organism>
<protein>
    <submittedName>
        <fullName evidence="2">Uncharacterized protein</fullName>
    </submittedName>
</protein>
<sequence length="89" mass="10033">MKYLVGLVVFSAIGYFLIVDTTNFYKQLKINNQRNQLIVDFGRLLILGAMAGIGYKVASETFQQPNDWIVFLAKGISGAFLIRLVRAIF</sequence>
<evidence type="ECO:0000256" key="1">
    <source>
        <dbReference type="SAM" id="Phobius"/>
    </source>
</evidence>
<keyword evidence="1" id="KW-1133">Transmembrane helix</keyword>
<accession>A0ABV0JWY2</accession>
<dbReference type="Proteomes" id="UP001442494">
    <property type="component" value="Unassembled WGS sequence"/>
</dbReference>
<name>A0ABV0JWY2_9CYAN</name>